<sequence>MRSYRFLIEYPSDFALAVQKGLIPVDCNTSQDMTVDGSEKPDGNASLDKTGNKKKEPEIDFASFIEFMEDFDIDDAEVSRRFQYGDLRLGRLNFWAKFVLGEFTFSKAYGNYDAYISRFYGPLLFAFGVLSIIISSIQLGFASQAGLGTVHNGWRPLYRVGDGLCVAILLVTCLIAVSLLALFVFMGLRETIFVLKHLAKCRKGGKPRSDDEDVVGGRLFSKGNVFAVTARFITSPYAQAFWLSSVVWAHRVASQNDDFV</sequence>
<proteinExistence type="predicted"/>
<keyword evidence="2" id="KW-1133">Transmembrane helix</keyword>
<dbReference type="Proteomes" id="UP001456524">
    <property type="component" value="Unassembled WGS sequence"/>
</dbReference>
<keyword evidence="2" id="KW-0812">Transmembrane</keyword>
<gene>
    <name evidence="3" type="ORF">IWX90DRAFT_481603</name>
</gene>
<organism evidence="3 4">
    <name type="scientific">Phyllosticta citrichinensis</name>
    <dbReference type="NCBI Taxonomy" id="1130410"/>
    <lineage>
        <taxon>Eukaryota</taxon>
        <taxon>Fungi</taxon>
        <taxon>Dikarya</taxon>
        <taxon>Ascomycota</taxon>
        <taxon>Pezizomycotina</taxon>
        <taxon>Dothideomycetes</taxon>
        <taxon>Dothideomycetes incertae sedis</taxon>
        <taxon>Botryosphaeriales</taxon>
        <taxon>Phyllostictaceae</taxon>
        <taxon>Phyllosticta</taxon>
    </lineage>
</organism>
<dbReference type="PANTHER" id="PTHR34414">
    <property type="entry name" value="HET DOMAIN-CONTAINING PROTEIN-RELATED"/>
    <property type="match status" value="1"/>
</dbReference>
<protein>
    <submittedName>
        <fullName evidence="3">Uncharacterized protein</fullName>
    </submittedName>
</protein>
<dbReference type="EMBL" id="JBBWUH010000014">
    <property type="protein sequence ID" value="KAK8152561.1"/>
    <property type="molecule type" value="Genomic_DNA"/>
</dbReference>
<evidence type="ECO:0000256" key="2">
    <source>
        <dbReference type="SAM" id="Phobius"/>
    </source>
</evidence>
<reference evidence="3 4" key="1">
    <citation type="journal article" date="2022" name="G3 (Bethesda)">
        <title>Enemy or ally: a genomic approach to elucidate the lifestyle of Phyllosticta citrichinaensis.</title>
        <authorList>
            <person name="Buijs V.A."/>
            <person name="Groenewald J.Z."/>
            <person name="Haridas S."/>
            <person name="LaButti K.M."/>
            <person name="Lipzen A."/>
            <person name="Martin F.M."/>
            <person name="Barry K."/>
            <person name="Grigoriev I.V."/>
            <person name="Crous P.W."/>
            <person name="Seidl M.F."/>
        </authorList>
    </citation>
    <scope>NUCLEOTIDE SEQUENCE [LARGE SCALE GENOMIC DNA]</scope>
    <source>
        <strain evidence="3 4">CBS 129764</strain>
    </source>
</reference>
<dbReference type="Pfam" id="PF20246">
    <property type="entry name" value="DUF6601"/>
    <property type="match status" value="1"/>
</dbReference>
<dbReference type="InterPro" id="IPR046536">
    <property type="entry name" value="DUF6601"/>
</dbReference>
<name>A0ABR1XFI1_9PEZI</name>
<keyword evidence="2" id="KW-0472">Membrane</keyword>
<comment type="caution">
    <text evidence="3">The sequence shown here is derived from an EMBL/GenBank/DDBJ whole genome shotgun (WGS) entry which is preliminary data.</text>
</comment>
<feature type="transmembrane region" description="Helical" evidence="2">
    <location>
        <begin position="123"/>
        <end position="146"/>
    </location>
</feature>
<evidence type="ECO:0000313" key="4">
    <source>
        <dbReference type="Proteomes" id="UP001456524"/>
    </source>
</evidence>
<dbReference type="PANTHER" id="PTHR34414:SF1">
    <property type="entry name" value="SUBTILISIN-LIKE SERINE PROTEASE"/>
    <property type="match status" value="1"/>
</dbReference>
<accession>A0ABR1XFI1</accession>
<feature type="transmembrane region" description="Helical" evidence="2">
    <location>
        <begin position="166"/>
        <end position="188"/>
    </location>
</feature>
<evidence type="ECO:0000313" key="3">
    <source>
        <dbReference type="EMBL" id="KAK8152561.1"/>
    </source>
</evidence>
<keyword evidence="4" id="KW-1185">Reference proteome</keyword>
<evidence type="ECO:0000256" key="1">
    <source>
        <dbReference type="SAM" id="MobiDB-lite"/>
    </source>
</evidence>
<feature type="region of interest" description="Disordered" evidence="1">
    <location>
        <begin position="33"/>
        <end position="53"/>
    </location>
</feature>